<dbReference type="PROSITE" id="PS51257">
    <property type="entry name" value="PROKAR_LIPOPROTEIN"/>
    <property type="match status" value="1"/>
</dbReference>
<proteinExistence type="predicted"/>
<dbReference type="AlphaFoldDB" id="A0A2X3BDT1"/>
<protein>
    <recommendedName>
        <fullName evidence="3">Lipoprotein</fullName>
    </recommendedName>
</protein>
<sequence>MKKWSLCLGLLIFLGGCYKSPVSLKGAVNIKVYRGKAALEHCVYINETFGSVSTKGYGISLQQAIEDAEVDLKNKAFRYGGDAVLVLHTESRYISKDYNFKVGMGSETTLNKIDEYIIYGEVYKCAK</sequence>
<dbReference type="Pfam" id="PF13698">
    <property type="entry name" value="DUF4156"/>
    <property type="match status" value="1"/>
</dbReference>
<accession>A0A2X3BDT1</accession>
<evidence type="ECO:0000313" key="1">
    <source>
        <dbReference type="EMBL" id="SQB98763.1"/>
    </source>
</evidence>
<dbReference type="RefSeq" id="WP_023949886.1">
    <property type="nucleotide sequence ID" value="NZ_JAERIV010000023.1"/>
</dbReference>
<evidence type="ECO:0000313" key="2">
    <source>
        <dbReference type="Proteomes" id="UP000250166"/>
    </source>
</evidence>
<gene>
    <name evidence="1" type="ORF">NCTC13102_01230</name>
</gene>
<dbReference type="EMBL" id="UAWL01000006">
    <property type="protein sequence ID" value="SQB98763.1"/>
    <property type="molecule type" value="Genomic_DNA"/>
</dbReference>
<dbReference type="InterPro" id="IPR025294">
    <property type="entry name" value="DUF4156"/>
</dbReference>
<name>A0A2X3BDT1_9HELI</name>
<organism evidence="1 2">
    <name type="scientific">Helicobacter fennelliae</name>
    <dbReference type="NCBI Taxonomy" id="215"/>
    <lineage>
        <taxon>Bacteria</taxon>
        <taxon>Pseudomonadati</taxon>
        <taxon>Campylobacterota</taxon>
        <taxon>Epsilonproteobacteria</taxon>
        <taxon>Campylobacterales</taxon>
        <taxon>Helicobacteraceae</taxon>
        <taxon>Helicobacter</taxon>
    </lineage>
</organism>
<evidence type="ECO:0008006" key="3">
    <source>
        <dbReference type="Google" id="ProtNLM"/>
    </source>
</evidence>
<reference evidence="1 2" key="1">
    <citation type="submission" date="2018-06" db="EMBL/GenBank/DDBJ databases">
        <authorList>
            <consortium name="Pathogen Informatics"/>
            <person name="Doyle S."/>
        </authorList>
    </citation>
    <scope>NUCLEOTIDE SEQUENCE [LARGE SCALE GENOMIC DNA]</scope>
    <source>
        <strain evidence="1 2">NCTC13102</strain>
    </source>
</reference>
<dbReference type="Proteomes" id="UP000250166">
    <property type="component" value="Unassembled WGS sequence"/>
</dbReference>